<dbReference type="InterPro" id="IPR002934">
    <property type="entry name" value="Polymerase_NTP_transf_dom"/>
</dbReference>
<dbReference type="CDD" id="cd05403">
    <property type="entry name" value="NT_KNTase_like"/>
    <property type="match status" value="1"/>
</dbReference>
<evidence type="ECO:0000259" key="1">
    <source>
        <dbReference type="Pfam" id="PF01909"/>
    </source>
</evidence>
<evidence type="ECO:0000313" key="2">
    <source>
        <dbReference type="EMBL" id="PLT75238.1"/>
    </source>
</evidence>
<dbReference type="SUPFAM" id="SSF81301">
    <property type="entry name" value="Nucleotidyltransferase"/>
    <property type="match status" value="1"/>
</dbReference>
<sequence length="232" mass="26950">MEESDMSFQIYNWLEKYVHEVVSTFGYRIWFIGVQGSYARGEATEESDIDVVLILDTLLPADLRIYRGMLNRLPYREKICGFISGREELENWSKADLFQFCQDTMPLKGSLDEIVAKLDMADVRRAVHTGACNLYHAACHNMLHEQSREVLMELYKTSVFTIQAEYFLKTGNYLRRKAELFPKLNGLDREILYIAIEMKQKSGKVKGSFDELSEKLIVWSSGLIRQYQGENE</sequence>
<protein>
    <submittedName>
        <fullName evidence="2">Nucleotidyltransferase</fullName>
    </submittedName>
</protein>
<organism evidence="2 3">
    <name type="scientific">Mediterraneibacter gnavus</name>
    <name type="common">Ruminococcus gnavus</name>
    <dbReference type="NCBI Taxonomy" id="33038"/>
    <lineage>
        <taxon>Bacteria</taxon>
        <taxon>Bacillati</taxon>
        <taxon>Bacillota</taxon>
        <taxon>Clostridia</taxon>
        <taxon>Lachnospirales</taxon>
        <taxon>Lachnospiraceae</taxon>
        <taxon>Mediterraneibacter</taxon>
    </lineage>
</organism>
<evidence type="ECO:0000313" key="3">
    <source>
        <dbReference type="Proteomes" id="UP000234891"/>
    </source>
</evidence>
<gene>
    <name evidence="2" type="ORF">CDL26_00805</name>
</gene>
<dbReference type="Pfam" id="PF01909">
    <property type="entry name" value="NTP_transf_2"/>
    <property type="match status" value="1"/>
</dbReference>
<dbReference type="AlphaFoldDB" id="A0A2N5PJB6"/>
<proteinExistence type="predicted"/>
<name>A0A2N5PJB6_MEDGN</name>
<feature type="domain" description="Polymerase nucleotidyl transferase" evidence="1">
    <location>
        <begin position="31"/>
        <end position="60"/>
    </location>
</feature>
<reference evidence="2 3" key="1">
    <citation type="journal article" date="2017" name="Genome Med.">
        <title>A novel Ruminococcus gnavus clade enriched in inflammatory bowel disease patients.</title>
        <authorList>
            <person name="Hall A.B."/>
            <person name="Yassour M."/>
            <person name="Sauk J."/>
            <person name="Garner A."/>
            <person name="Jiang X."/>
            <person name="Arthur T."/>
            <person name="Lagoudas G.K."/>
            <person name="Vatanen T."/>
            <person name="Fornelos N."/>
            <person name="Wilson R."/>
            <person name="Bertha M."/>
            <person name="Cohen M."/>
            <person name="Garber J."/>
            <person name="Khalili H."/>
            <person name="Gevers D."/>
            <person name="Ananthakrishnan A.N."/>
            <person name="Kugathasan S."/>
            <person name="Lander E.S."/>
            <person name="Blainey P."/>
            <person name="Vlamakis H."/>
            <person name="Xavier R.J."/>
            <person name="Huttenhower C."/>
        </authorList>
    </citation>
    <scope>NUCLEOTIDE SEQUENCE [LARGE SCALE GENOMIC DNA]</scope>
    <source>
        <strain evidence="2 3">RJX1124</strain>
    </source>
</reference>
<dbReference type="Proteomes" id="UP000234891">
    <property type="component" value="Unassembled WGS sequence"/>
</dbReference>
<comment type="caution">
    <text evidence="2">The sequence shown here is derived from an EMBL/GenBank/DDBJ whole genome shotgun (WGS) entry which is preliminary data.</text>
</comment>
<accession>A0A2N5PJB6</accession>
<dbReference type="InterPro" id="IPR043519">
    <property type="entry name" value="NT_sf"/>
</dbReference>
<keyword evidence="2" id="KW-0808">Transferase</keyword>
<dbReference type="GO" id="GO:0016779">
    <property type="term" value="F:nucleotidyltransferase activity"/>
    <property type="evidence" value="ECO:0007669"/>
    <property type="project" value="InterPro"/>
</dbReference>
<dbReference type="Gene3D" id="3.30.460.10">
    <property type="entry name" value="Beta Polymerase, domain 2"/>
    <property type="match status" value="1"/>
</dbReference>
<dbReference type="EMBL" id="NIHS01000001">
    <property type="protein sequence ID" value="PLT75238.1"/>
    <property type="molecule type" value="Genomic_DNA"/>
</dbReference>